<reference evidence="2" key="1">
    <citation type="journal article" date="2021" name="Proc. Natl. Acad. Sci. U.S.A.">
        <title>A Catalog of Tens of Thousands of Viruses from Human Metagenomes Reveals Hidden Associations with Chronic Diseases.</title>
        <authorList>
            <person name="Tisza M.J."/>
            <person name="Buck C.B."/>
        </authorList>
    </citation>
    <scope>NUCLEOTIDE SEQUENCE</scope>
    <source>
        <strain evidence="2">CtNxi14</strain>
    </source>
</reference>
<evidence type="ECO:0000259" key="1">
    <source>
        <dbReference type="SMART" id="SM01040"/>
    </source>
</evidence>
<accession>A0A8S5VH36</accession>
<sequence>MNHSITTKTEIQLIEGVSCYEENGVAYIRLEDAARGLGFMQTQNKNGVEYTSIRWERIEQYLAEFGFPHKWGKEDFVPENIFYRLCMKANNETAQKFQTLVCDVILPELRKRGYATLYPVGQPSSLQILNMMVQAVNEQAARSAETEKRVDAIESSFNNMCSIMTISVKDDARKVCQRTLNAIATKRGGGTAYADVWNEVYDEMKENGFDVRRRLDNRKKDAASKGMSKTFVRKINAVDIIFDSKDKKMESAFINSVRRLAAATNMKFEVKEEKQSA</sequence>
<organism evidence="2">
    <name type="scientific">Siphoviridae sp. ctNxi14</name>
    <dbReference type="NCBI Taxonomy" id="2825475"/>
    <lineage>
        <taxon>Viruses</taxon>
        <taxon>Duplodnaviria</taxon>
        <taxon>Heunggongvirae</taxon>
        <taxon>Uroviricota</taxon>
        <taxon>Caudoviricetes</taxon>
    </lineage>
</organism>
<dbReference type="SMART" id="SM01040">
    <property type="entry name" value="Bro-N"/>
    <property type="match status" value="1"/>
</dbReference>
<evidence type="ECO:0000313" key="2">
    <source>
        <dbReference type="EMBL" id="DAG06090.1"/>
    </source>
</evidence>
<feature type="domain" description="Bro-N" evidence="1">
    <location>
        <begin position="16"/>
        <end position="107"/>
    </location>
</feature>
<dbReference type="InterPro" id="IPR003497">
    <property type="entry name" value="BRO_N_domain"/>
</dbReference>
<name>A0A8S5VH36_9CAUD</name>
<dbReference type="EMBL" id="BK016266">
    <property type="protein sequence ID" value="DAG06090.1"/>
    <property type="molecule type" value="Genomic_DNA"/>
</dbReference>
<proteinExistence type="predicted"/>
<protein>
    <submittedName>
        <fullName evidence="2">Antirepressor</fullName>
    </submittedName>
</protein>